<keyword evidence="1" id="KW-0812">Transmembrane</keyword>
<dbReference type="AlphaFoldDB" id="A0A7C5LAF3"/>
<protein>
    <submittedName>
        <fullName evidence="2">DUF1049 domain-containing protein</fullName>
    </submittedName>
</protein>
<keyword evidence="1" id="KW-0472">Membrane</keyword>
<feature type="transmembrane region" description="Helical" evidence="1">
    <location>
        <begin position="5"/>
        <end position="22"/>
    </location>
</feature>
<evidence type="ECO:0000256" key="1">
    <source>
        <dbReference type="SAM" id="Phobius"/>
    </source>
</evidence>
<accession>A0A7C5LAF3</accession>
<proteinExistence type="predicted"/>
<dbReference type="EMBL" id="DRNB01000170">
    <property type="protein sequence ID" value="HHJ64190.1"/>
    <property type="molecule type" value="Genomic_DNA"/>
</dbReference>
<name>A0A7C5LAF3_AQUAO</name>
<gene>
    <name evidence="2" type="ORF">ENJ61_04705</name>
</gene>
<dbReference type="Proteomes" id="UP000885792">
    <property type="component" value="Unassembled WGS sequence"/>
</dbReference>
<sequence length="73" mass="8216">MKSLLYILLFLVIFGISFYFFLMNVDQTVSVNLFGELRTPPLPVGMVVLVAFFAGLVTGVFLIPLIYVIKRLS</sequence>
<feature type="transmembrane region" description="Helical" evidence="1">
    <location>
        <begin position="42"/>
        <end position="69"/>
    </location>
</feature>
<reference evidence="2" key="1">
    <citation type="journal article" date="2020" name="mSystems">
        <title>Genome- and Community-Level Interaction Insights into Carbon Utilization and Element Cycling Functions of Hydrothermarchaeota in Hydrothermal Sediment.</title>
        <authorList>
            <person name="Zhou Z."/>
            <person name="Liu Y."/>
            <person name="Xu W."/>
            <person name="Pan J."/>
            <person name="Luo Z.H."/>
            <person name="Li M."/>
        </authorList>
    </citation>
    <scope>NUCLEOTIDE SEQUENCE [LARGE SCALE GENOMIC DNA]</scope>
    <source>
        <strain evidence="2">HyVt-501</strain>
    </source>
</reference>
<evidence type="ECO:0000313" key="2">
    <source>
        <dbReference type="EMBL" id="HHJ64190.1"/>
    </source>
</evidence>
<organism evidence="2">
    <name type="scientific">Aquifex aeolicus</name>
    <dbReference type="NCBI Taxonomy" id="63363"/>
    <lineage>
        <taxon>Bacteria</taxon>
        <taxon>Pseudomonadati</taxon>
        <taxon>Aquificota</taxon>
        <taxon>Aquificia</taxon>
        <taxon>Aquificales</taxon>
        <taxon>Aquificaceae</taxon>
        <taxon>Aquifex</taxon>
    </lineage>
</organism>
<comment type="caution">
    <text evidence="2">The sequence shown here is derived from an EMBL/GenBank/DDBJ whole genome shotgun (WGS) entry which is preliminary data.</text>
</comment>
<keyword evidence="1" id="KW-1133">Transmembrane helix</keyword>